<name>B0E0S4_LACBS</name>
<evidence type="ECO:0000256" key="1">
    <source>
        <dbReference type="SAM" id="MobiDB-lite"/>
    </source>
</evidence>
<dbReference type="PANTHER" id="PTHR33096">
    <property type="entry name" value="CXC2 DOMAIN-CONTAINING PROTEIN"/>
    <property type="match status" value="1"/>
</dbReference>
<dbReference type="Pfam" id="PF18758">
    <property type="entry name" value="KDZ"/>
    <property type="match status" value="1"/>
</dbReference>
<feature type="region of interest" description="Disordered" evidence="1">
    <location>
        <begin position="420"/>
        <end position="441"/>
    </location>
</feature>
<protein>
    <submittedName>
        <fullName evidence="3">Predicted protein</fullName>
    </submittedName>
</protein>
<dbReference type="Pfam" id="PF18802">
    <property type="entry name" value="CxC1"/>
    <property type="match status" value="1"/>
</dbReference>
<feature type="compositionally biased region" description="Basic and acidic residues" evidence="1">
    <location>
        <begin position="420"/>
        <end position="430"/>
    </location>
</feature>
<keyword evidence="4" id="KW-1185">Reference proteome</keyword>
<proteinExistence type="predicted"/>
<accession>B0E0S4</accession>
<dbReference type="RefSeq" id="XP_001889780.1">
    <property type="nucleotide sequence ID" value="XM_001889745.1"/>
</dbReference>
<dbReference type="EMBL" id="DS547162">
    <property type="protein sequence ID" value="EDQ99556.1"/>
    <property type="molecule type" value="Genomic_DNA"/>
</dbReference>
<dbReference type="GeneID" id="6085422"/>
<feature type="compositionally biased region" description="Acidic residues" evidence="1">
    <location>
        <begin position="82"/>
        <end position="97"/>
    </location>
</feature>
<feature type="region of interest" description="Disordered" evidence="1">
    <location>
        <begin position="1054"/>
        <end position="1078"/>
    </location>
</feature>
<dbReference type="PANTHER" id="PTHR33096:SF1">
    <property type="entry name" value="CXC1-LIKE CYSTEINE CLUSTER ASSOCIATED WITH KDZ TRANSPOSASES DOMAIN-CONTAINING PROTEIN"/>
    <property type="match status" value="1"/>
</dbReference>
<evidence type="ECO:0000313" key="4">
    <source>
        <dbReference type="Proteomes" id="UP000001194"/>
    </source>
</evidence>
<dbReference type="InParanoid" id="B0E0S4"/>
<dbReference type="InterPro" id="IPR040521">
    <property type="entry name" value="KDZ"/>
</dbReference>
<evidence type="ECO:0000259" key="2">
    <source>
        <dbReference type="Pfam" id="PF18802"/>
    </source>
</evidence>
<organism evidence="4">
    <name type="scientific">Laccaria bicolor (strain S238N-H82 / ATCC MYA-4686)</name>
    <name type="common">Bicoloured deceiver</name>
    <name type="synonym">Laccaria laccata var. bicolor</name>
    <dbReference type="NCBI Taxonomy" id="486041"/>
    <lineage>
        <taxon>Eukaryota</taxon>
        <taxon>Fungi</taxon>
        <taxon>Dikarya</taxon>
        <taxon>Basidiomycota</taxon>
        <taxon>Agaricomycotina</taxon>
        <taxon>Agaricomycetes</taxon>
        <taxon>Agaricomycetidae</taxon>
        <taxon>Agaricales</taxon>
        <taxon>Agaricineae</taxon>
        <taxon>Hydnangiaceae</taxon>
        <taxon>Laccaria</taxon>
    </lineage>
</organism>
<feature type="region of interest" description="Disordered" evidence="1">
    <location>
        <begin position="77"/>
        <end position="97"/>
    </location>
</feature>
<evidence type="ECO:0000313" key="3">
    <source>
        <dbReference type="EMBL" id="EDQ99556.1"/>
    </source>
</evidence>
<feature type="compositionally biased region" description="Polar residues" evidence="1">
    <location>
        <begin position="27"/>
        <end position="39"/>
    </location>
</feature>
<dbReference type="KEGG" id="lbc:LACBIDRAFT_397168"/>
<dbReference type="HOGENOM" id="CLU_004552_10_1_1"/>
<dbReference type="OrthoDB" id="3259803at2759"/>
<feature type="region of interest" description="Disordered" evidence="1">
    <location>
        <begin position="299"/>
        <end position="344"/>
    </location>
</feature>
<sequence>MAFNKSHYLGKAGIAIGSPSLKKKSSGHTWASTSDSTVSRRPYGLPGIQILPRKDLTTPLGSFVQISMPTGADLHDAAAAAAEDDLSDTSGGDSEDSVEVSASDVLHPLVFPAEQVSPKKRLDKKLALWRNWALKLIPELLDPYLGLLRESENLRNIDRRLPHCSCNGTGHKMNVIAVFFEKLVAVEVCSCSAVFQLLAMGLFPASPLRPTLAVDLNMLDFVNELFVRSPPNTTAWCDSLEAFLGSRTYKLESRDAIRRRFGNALQWYGNLISQKELLISGVINEGRLNWLKEAGSPLESDNIDRVDQNYEPPPSSSPTSVADNASDDSHESQNTTNSDFDIPRPSEYLRKRCPLCFGGDNPHDPNFMADVIVCIDACFTHKRRNPAKGGAKGPENLHPDTVFVPEKYVMEMKALVETVRPEKSKGKEKANVPSDGQLAEDSYEPGMKVPVSALEGCLASFIAADERRTKASTQFFADTGLMAMLCRHDHVLWLVNMTTAGERQYYALVLIKMLFMNLPLSMTVGILYDIGCQLERSCQIWGFLEEFMERILFALAVFHAYGHQWPCQLVYHPRKCEGFGLSDGEGCERFWSAIKLLIPSMRVAGFYHRLFTIDTQVKHLDKKSFDMMGKWLQRKWLTCLERKIEAEDILNELGFEISLLENEWKQQVATQTKPLARQSKNIANIAIKEILALYTAKKSFAMELGGLDDQLISGVYGDDMSVEDVLAARKAIMKKQGVIDANIKTKKKRLGVKDKEDLKRLMGNKFLQLKLNARALKQRLRDRLRNRKFELERLERAYRQTTSNETKLHSHVQKQVNRQQPTIARLAKKYNDMCYDMTKQIQEGNAPGNSIAPVPINREHLFALDVDDDIWQDVGLDENESEVIPGWLGNEKIREGIKGMLTTKRCAEEMARIKRERTALQEWSREEWEAINMAILMCEDEDIEHQLVIRKSRHLSLCAQWREQVSLIPGTYPMLKGWGPNVKDLETALKDLSQENVDEEGSDDEQLNCTYNVEEADNNNVIEETEFMAVSDAFRVADNGLAFGRWESEDLWEDLEDDEEDNLEVGTSRKRSRQKYYR</sequence>
<feature type="compositionally biased region" description="Acidic residues" evidence="1">
    <location>
        <begin position="1054"/>
        <end position="1063"/>
    </location>
</feature>
<feature type="domain" description="CxC1-like cysteine cluster associated with KDZ transposases" evidence="2">
    <location>
        <begin position="163"/>
        <end position="247"/>
    </location>
</feature>
<reference evidence="3 4" key="1">
    <citation type="journal article" date="2008" name="Nature">
        <title>The genome of Laccaria bicolor provides insights into mycorrhizal symbiosis.</title>
        <authorList>
            <person name="Martin F."/>
            <person name="Aerts A."/>
            <person name="Ahren D."/>
            <person name="Brun A."/>
            <person name="Danchin E.G.J."/>
            <person name="Duchaussoy F."/>
            <person name="Gibon J."/>
            <person name="Kohler A."/>
            <person name="Lindquist E."/>
            <person name="Pereda V."/>
            <person name="Salamov A."/>
            <person name="Shapiro H.J."/>
            <person name="Wuyts J."/>
            <person name="Blaudez D."/>
            <person name="Buee M."/>
            <person name="Brokstein P."/>
            <person name="Canbaeck B."/>
            <person name="Cohen D."/>
            <person name="Courty P.E."/>
            <person name="Coutinho P.M."/>
            <person name="Delaruelle C."/>
            <person name="Detter J.C."/>
            <person name="Deveau A."/>
            <person name="DiFazio S."/>
            <person name="Duplessis S."/>
            <person name="Fraissinet-Tachet L."/>
            <person name="Lucic E."/>
            <person name="Frey-Klett P."/>
            <person name="Fourrey C."/>
            <person name="Feussner I."/>
            <person name="Gay G."/>
            <person name="Grimwood J."/>
            <person name="Hoegger P.J."/>
            <person name="Jain P."/>
            <person name="Kilaru S."/>
            <person name="Labbe J."/>
            <person name="Lin Y.C."/>
            <person name="Legue V."/>
            <person name="Le Tacon F."/>
            <person name="Marmeisse R."/>
            <person name="Melayah D."/>
            <person name="Montanini B."/>
            <person name="Muratet M."/>
            <person name="Nehls U."/>
            <person name="Niculita-Hirzel H."/>
            <person name="Oudot-Le Secq M.P."/>
            <person name="Peter M."/>
            <person name="Quesneville H."/>
            <person name="Rajashekar B."/>
            <person name="Reich M."/>
            <person name="Rouhier N."/>
            <person name="Schmutz J."/>
            <person name="Yin T."/>
            <person name="Chalot M."/>
            <person name="Henrissat B."/>
            <person name="Kuees U."/>
            <person name="Lucas S."/>
            <person name="Van de Peer Y."/>
            <person name="Podila G.K."/>
            <person name="Polle A."/>
            <person name="Pukkila P.J."/>
            <person name="Richardson P.M."/>
            <person name="Rouze P."/>
            <person name="Sanders I.R."/>
            <person name="Stajich J.E."/>
            <person name="Tunlid A."/>
            <person name="Tuskan G."/>
            <person name="Grigoriev I.V."/>
        </authorList>
    </citation>
    <scope>NUCLEOTIDE SEQUENCE [LARGE SCALE GENOMIC DNA]</scope>
    <source>
        <strain evidence="4">S238N-H82 / ATCC MYA-4686</strain>
    </source>
</reference>
<feature type="compositionally biased region" description="Basic residues" evidence="1">
    <location>
        <begin position="1068"/>
        <end position="1078"/>
    </location>
</feature>
<dbReference type="InterPro" id="IPR041320">
    <property type="entry name" value="CxC1"/>
</dbReference>
<gene>
    <name evidence="3" type="ORF">LACBIDRAFT_397168</name>
</gene>
<dbReference type="Proteomes" id="UP000001194">
    <property type="component" value="Unassembled WGS sequence"/>
</dbReference>
<feature type="region of interest" description="Disordered" evidence="1">
    <location>
        <begin position="20"/>
        <end position="39"/>
    </location>
</feature>
<dbReference type="AlphaFoldDB" id="B0E0S4"/>